<name>A0A1B7MK15_9AGAM</name>
<dbReference type="AlphaFoldDB" id="A0A1B7MK15"/>
<reference evidence="1 2" key="1">
    <citation type="submission" date="2016-06" db="EMBL/GenBank/DDBJ databases">
        <title>Comparative genomics of the ectomycorrhizal sister species Rhizopogon vinicolor and Rhizopogon vesiculosus (Basidiomycota: Boletales) reveals a divergence of the mating type B locus.</title>
        <authorList>
            <consortium name="DOE Joint Genome Institute"/>
            <person name="Mujic A.B."/>
            <person name="Kuo A."/>
            <person name="Tritt A."/>
            <person name="Lipzen A."/>
            <person name="Chen C."/>
            <person name="Johnson J."/>
            <person name="Sharma A."/>
            <person name="Barry K."/>
            <person name="Grigoriev I.V."/>
            <person name="Spatafora J.W."/>
        </authorList>
    </citation>
    <scope>NUCLEOTIDE SEQUENCE [LARGE SCALE GENOMIC DNA]</scope>
    <source>
        <strain evidence="1 2">AM-OR11-026</strain>
    </source>
</reference>
<evidence type="ECO:0000313" key="2">
    <source>
        <dbReference type="Proteomes" id="UP000092154"/>
    </source>
</evidence>
<keyword evidence="2" id="KW-1185">Reference proteome</keyword>
<dbReference type="InParanoid" id="A0A1B7MK15"/>
<gene>
    <name evidence="1" type="ORF">K503DRAFT_786871</name>
</gene>
<accession>A0A1B7MK15</accession>
<dbReference type="Proteomes" id="UP000092154">
    <property type="component" value="Unassembled WGS sequence"/>
</dbReference>
<sequence length="152" mass="17139">MTFMMGGGVAILYPDFNLHGKNIRTETTENARTRESQIGSLKADDLVLESDSSFLASHDASIMETEFIIGTQISTSDRDFWFPSSVVPPDEVDVAIQEENIAGHQPITSLSRERKTERRGKIYQDAATSSRRTEALRVWKYNAPRVWRSTAK</sequence>
<protein>
    <submittedName>
        <fullName evidence="1">Uncharacterized protein</fullName>
    </submittedName>
</protein>
<organism evidence="1 2">
    <name type="scientific">Rhizopogon vinicolor AM-OR11-026</name>
    <dbReference type="NCBI Taxonomy" id="1314800"/>
    <lineage>
        <taxon>Eukaryota</taxon>
        <taxon>Fungi</taxon>
        <taxon>Dikarya</taxon>
        <taxon>Basidiomycota</taxon>
        <taxon>Agaricomycotina</taxon>
        <taxon>Agaricomycetes</taxon>
        <taxon>Agaricomycetidae</taxon>
        <taxon>Boletales</taxon>
        <taxon>Suillineae</taxon>
        <taxon>Rhizopogonaceae</taxon>
        <taxon>Rhizopogon</taxon>
    </lineage>
</organism>
<evidence type="ECO:0000313" key="1">
    <source>
        <dbReference type="EMBL" id="OAX32922.1"/>
    </source>
</evidence>
<dbReference type="EMBL" id="KV448880">
    <property type="protein sequence ID" value="OAX32922.1"/>
    <property type="molecule type" value="Genomic_DNA"/>
</dbReference>
<proteinExistence type="predicted"/>